<evidence type="ECO:0000313" key="3">
    <source>
        <dbReference type="WBParaSite" id="SPAL_0001484400.1"/>
    </source>
</evidence>
<reference evidence="3" key="1">
    <citation type="submission" date="2017-02" db="UniProtKB">
        <authorList>
            <consortium name="WormBaseParasite"/>
        </authorList>
    </citation>
    <scope>IDENTIFICATION</scope>
</reference>
<sequence>MIFGKINLSRMSRKDQKENEFRQPPPSVKPDKPIKRAPNTEKKGGVDAAYKKKENFKSDTFFSFYRLVV</sequence>
<feature type="region of interest" description="Disordered" evidence="1">
    <location>
        <begin position="1"/>
        <end position="46"/>
    </location>
</feature>
<accession>A0A0N5CAC1</accession>
<keyword evidence="2" id="KW-1185">Reference proteome</keyword>
<dbReference type="WBParaSite" id="SPAL_0001484400.1">
    <property type="protein sequence ID" value="SPAL_0001484400.1"/>
    <property type="gene ID" value="SPAL_0001484400"/>
</dbReference>
<protein>
    <submittedName>
        <fullName evidence="3">Conserved domain protein</fullName>
    </submittedName>
</protein>
<organism evidence="2 3">
    <name type="scientific">Strongyloides papillosus</name>
    <name type="common">Intestinal threadworm</name>
    <dbReference type="NCBI Taxonomy" id="174720"/>
    <lineage>
        <taxon>Eukaryota</taxon>
        <taxon>Metazoa</taxon>
        <taxon>Ecdysozoa</taxon>
        <taxon>Nematoda</taxon>
        <taxon>Chromadorea</taxon>
        <taxon>Rhabditida</taxon>
        <taxon>Tylenchina</taxon>
        <taxon>Panagrolaimomorpha</taxon>
        <taxon>Strongyloidoidea</taxon>
        <taxon>Strongyloididae</taxon>
        <taxon>Strongyloides</taxon>
    </lineage>
</organism>
<evidence type="ECO:0000256" key="1">
    <source>
        <dbReference type="SAM" id="MobiDB-lite"/>
    </source>
</evidence>
<proteinExistence type="predicted"/>
<feature type="compositionally biased region" description="Basic and acidic residues" evidence="1">
    <location>
        <begin position="29"/>
        <end position="46"/>
    </location>
</feature>
<dbReference type="AlphaFoldDB" id="A0A0N5CAC1"/>
<name>A0A0N5CAC1_STREA</name>
<feature type="compositionally biased region" description="Basic and acidic residues" evidence="1">
    <location>
        <begin position="12"/>
        <end position="21"/>
    </location>
</feature>
<dbReference type="Proteomes" id="UP000046392">
    <property type="component" value="Unplaced"/>
</dbReference>
<evidence type="ECO:0000313" key="2">
    <source>
        <dbReference type="Proteomes" id="UP000046392"/>
    </source>
</evidence>